<dbReference type="SUPFAM" id="SSF53474">
    <property type="entry name" value="alpha/beta-Hydrolases"/>
    <property type="match status" value="1"/>
</dbReference>
<dbReference type="InterPro" id="IPR029058">
    <property type="entry name" value="AB_hydrolase_fold"/>
</dbReference>
<gene>
    <name evidence="1" type="ORF">GCM10009862_12710</name>
</gene>
<sequence length="518" mass="54789">MSGAAAIAGEIRSGSWAGGVPASGPGGDACAQIPGFAGLLLQYVQPLRELFDQLLGNSAEVAGFAATWEDSANELAQLAPQFTSARNALAELDGRTVRALRERYEVLSIIATDAAEWTSATAGALRLAARIVDATRSFVCDLLVRLSRFADELFSFTLNPFEAADRIKNFAESAYELVQAGSRLVNDLLEALFALASLIQRLMPLVAEALAELQEIIAQMLPAIGGTIGSVLGTAFGPLGPLAGNLVGSILGGAGENFLQKDADVEELDPANMTQEQRKAWEEAQGVRSLDSLSDLVSVNGTTDRMGGEDASVIDIKRVVGPDGKEHWVVSLPSTQDWQLMGDTGALNDRDSNVALMMDNPAFKTVYERAVLEAMKDAGVSPGDDVVLTGFSQGGIMAANLASDPTFPYNTVGVVTNGSPIDTFNIPPNIPVYAFQHANDAVPMLDGNVSGATGTNVNRVILPPMSNPIEAHNNDNYTNSVAAWEAQYREIYGTTPPGLDLLTGEVVEHSMFTASEGR</sequence>
<reference evidence="1 2" key="1">
    <citation type="journal article" date="2019" name="Int. J. Syst. Evol. Microbiol.">
        <title>The Global Catalogue of Microorganisms (GCM) 10K type strain sequencing project: providing services to taxonomists for standard genome sequencing and annotation.</title>
        <authorList>
            <consortium name="The Broad Institute Genomics Platform"/>
            <consortium name="The Broad Institute Genome Sequencing Center for Infectious Disease"/>
            <person name="Wu L."/>
            <person name="Ma J."/>
        </authorList>
    </citation>
    <scope>NUCLEOTIDE SEQUENCE [LARGE SCALE GENOMIC DNA]</scope>
    <source>
        <strain evidence="1 2">JCM 16365</strain>
    </source>
</reference>
<dbReference type="Gene3D" id="3.40.50.1820">
    <property type="entry name" value="alpha/beta hydrolase"/>
    <property type="match status" value="1"/>
</dbReference>
<dbReference type="Proteomes" id="UP001500274">
    <property type="component" value="Unassembled WGS sequence"/>
</dbReference>
<organism evidence="1 2">
    <name type="scientific">Microbacterium binotii</name>
    <dbReference type="NCBI Taxonomy" id="462710"/>
    <lineage>
        <taxon>Bacteria</taxon>
        <taxon>Bacillati</taxon>
        <taxon>Actinomycetota</taxon>
        <taxon>Actinomycetes</taxon>
        <taxon>Micrococcales</taxon>
        <taxon>Microbacteriaceae</taxon>
        <taxon>Microbacterium</taxon>
    </lineage>
</organism>
<dbReference type="EMBL" id="BAAARI010000009">
    <property type="protein sequence ID" value="GAA2574978.1"/>
    <property type="molecule type" value="Genomic_DNA"/>
</dbReference>
<evidence type="ECO:0000313" key="2">
    <source>
        <dbReference type="Proteomes" id="UP001500274"/>
    </source>
</evidence>
<name>A0ABN3P9L1_9MICO</name>
<evidence type="ECO:0000313" key="1">
    <source>
        <dbReference type="EMBL" id="GAA2574978.1"/>
    </source>
</evidence>
<dbReference type="RefSeq" id="WP_344227852.1">
    <property type="nucleotide sequence ID" value="NZ_BAAARI010000009.1"/>
</dbReference>
<keyword evidence="2" id="KW-1185">Reference proteome</keyword>
<accession>A0ABN3P9L1</accession>
<proteinExistence type="predicted"/>
<protein>
    <submittedName>
        <fullName evidence="1">Uncharacterized protein</fullName>
    </submittedName>
</protein>
<comment type="caution">
    <text evidence="1">The sequence shown here is derived from an EMBL/GenBank/DDBJ whole genome shotgun (WGS) entry which is preliminary data.</text>
</comment>